<dbReference type="EMBL" id="JARGDH010000003">
    <property type="protein sequence ID" value="KAL0272830.1"/>
    <property type="molecule type" value="Genomic_DNA"/>
</dbReference>
<dbReference type="GO" id="GO:0005730">
    <property type="term" value="C:nucleolus"/>
    <property type="evidence" value="ECO:0007669"/>
    <property type="project" value="TreeGrafter"/>
</dbReference>
<evidence type="ECO:0000256" key="1">
    <source>
        <dbReference type="SAM" id="MobiDB-lite"/>
    </source>
</evidence>
<comment type="caution">
    <text evidence="3">The sequence shown here is derived from an EMBL/GenBank/DDBJ whole genome shotgun (WGS) entry which is preliminary data.</text>
</comment>
<dbReference type="SUPFAM" id="SSF52954">
    <property type="entry name" value="Class II aaRS ABD-related"/>
    <property type="match status" value="1"/>
</dbReference>
<dbReference type="GO" id="GO:0000470">
    <property type="term" value="P:maturation of LSU-rRNA"/>
    <property type="evidence" value="ECO:0007669"/>
    <property type="project" value="TreeGrafter"/>
</dbReference>
<sequence>MTGTLKTKRVRASEMKQRIQLRKEKKKEKKQERLEGKPKQTPKTIESMRIKDETMITDLESEENIEVKNDIDNDEFSNYFEKAYIPKILITTSDNAQSKTRKFCKELTRIIPNSIAKCRSRMDVKPMVKEAINRGFSDVIIINENQKMPNGLLLIHLPNGPTANFRLSNVRLTSEMKKTHKEFNKHRPEVILNNFSTRLGYTISRMLAALFHYEPEFRGRRCVTFHNQRDYIFFRHHRYMFTKDAKPRLMELGPRFTLKLRSLQLGTFDTKTGEYEWIIQNHRHDMETSRRKFFL</sequence>
<dbReference type="InterPro" id="IPR007109">
    <property type="entry name" value="Brix"/>
</dbReference>
<accession>A0AAW2HU54</accession>
<evidence type="ECO:0000259" key="2">
    <source>
        <dbReference type="PROSITE" id="PS50833"/>
    </source>
</evidence>
<dbReference type="Pfam" id="PF04427">
    <property type="entry name" value="Brix"/>
    <property type="match status" value="1"/>
</dbReference>
<feature type="domain" description="Brix" evidence="2">
    <location>
        <begin position="86"/>
        <end position="269"/>
    </location>
</feature>
<evidence type="ECO:0000313" key="3">
    <source>
        <dbReference type="EMBL" id="KAL0272830.1"/>
    </source>
</evidence>
<dbReference type="GO" id="GO:0000460">
    <property type="term" value="P:maturation of 5.8S rRNA"/>
    <property type="evidence" value="ECO:0007669"/>
    <property type="project" value="TreeGrafter"/>
</dbReference>
<dbReference type="GO" id="GO:0030687">
    <property type="term" value="C:preribosome, large subunit precursor"/>
    <property type="evidence" value="ECO:0007669"/>
    <property type="project" value="TreeGrafter"/>
</dbReference>
<gene>
    <name evidence="3" type="ORF">PYX00_005658</name>
</gene>
<dbReference type="PANTHER" id="PTHR22734">
    <property type="entry name" value="U3 SMALL NUCLEOLAR RIBONUCLEOPROTEIN PROTEIN IMP4"/>
    <property type="match status" value="1"/>
</dbReference>
<feature type="compositionally biased region" description="Basic residues" evidence="1">
    <location>
        <begin position="1"/>
        <end position="10"/>
    </location>
</feature>
<reference evidence="3" key="1">
    <citation type="journal article" date="2024" name="Gigascience">
        <title>Chromosome-level genome of the poultry shaft louse Menopon gallinae provides insight into the host-switching and adaptive evolution of parasitic lice.</title>
        <authorList>
            <person name="Xu Y."/>
            <person name="Ma L."/>
            <person name="Liu S."/>
            <person name="Liang Y."/>
            <person name="Liu Q."/>
            <person name="He Z."/>
            <person name="Tian L."/>
            <person name="Duan Y."/>
            <person name="Cai W."/>
            <person name="Li H."/>
            <person name="Song F."/>
        </authorList>
    </citation>
    <scope>NUCLEOTIDE SEQUENCE</scope>
    <source>
        <strain evidence="3">Cailab_2023a</strain>
    </source>
</reference>
<feature type="compositionally biased region" description="Basic and acidic residues" evidence="1">
    <location>
        <begin position="29"/>
        <end position="38"/>
    </location>
</feature>
<feature type="region of interest" description="Disordered" evidence="1">
    <location>
        <begin position="1"/>
        <end position="44"/>
    </location>
</feature>
<dbReference type="InterPro" id="IPR044281">
    <property type="entry name" value="IMP4/RPF1"/>
</dbReference>
<protein>
    <recommendedName>
        <fullName evidence="2">Brix domain-containing protein</fullName>
    </recommendedName>
</protein>
<dbReference type="Gene3D" id="3.40.50.10480">
    <property type="entry name" value="Probable brix-domain ribosomal biogenesis protein"/>
    <property type="match status" value="1"/>
</dbReference>
<dbReference type="FunFam" id="3.40.50.10480:FF:000002">
    <property type="entry name" value="Ribosome production factor 1"/>
    <property type="match status" value="1"/>
</dbReference>
<dbReference type="PROSITE" id="PS50833">
    <property type="entry name" value="BRIX"/>
    <property type="match status" value="1"/>
</dbReference>
<proteinExistence type="predicted"/>
<name>A0AAW2HU54_9NEOP</name>
<dbReference type="AlphaFoldDB" id="A0AAW2HU54"/>
<feature type="compositionally biased region" description="Basic residues" evidence="1">
    <location>
        <begin position="19"/>
        <end position="28"/>
    </location>
</feature>
<dbReference type="SMART" id="SM00879">
    <property type="entry name" value="Brix"/>
    <property type="match status" value="1"/>
</dbReference>
<dbReference type="GO" id="GO:0042134">
    <property type="term" value="F:rRNA primary transcript binding"/>
    <property type="evidence" value="ECO:0007669"/>
    <property type="project" value="InterPro"/>
</dbReference>
<dbReference type="PANTHER" id="PTHR22734:SF3">
    <property type="entry name" value="RIBOSOME PRODUCTION FACTOR 1"/>
    <property type="match status" value="1"/>
</dbReference>
<organism evidence="3">
    <name type="scientific">Menopon gallinae</name>
    <name type="common">poultry shaft louse</name>
    <dbReference type="NCBI Taxonomy" id="328185"/>
    <lineage>
        <taxon>Eukaryota</taxon>
        <taxon>Metazoa</taxon>
        <taxon>Ecdysozoa</taxon>
        <taxon>Arthropoda</taxon>
        <taxon>Hexapoda</taxon>
        <taxon>Insecta</taxon>
        <taxon>Pterygota</taxon>
        <taxon>Neoptera</taxon>
        <taxon>Paraneoptera</taxon>
        <taxon>Psocodea</taxon>
        <taxon>Troctomorpha</taxon>
        <taxon>Phthiraptera</taxon>
        <taxon>Amblycera</taxon>
        <taxon>Menoponidae</taxon>
        <taxon>Menopon</taxon>
    </lineage>
</organism>